<evidence type="ECO:0000313" key="3">
    <source>
        <dbReference type="Proteomes" id="UP000736672"/>
    </source>
</evidence>
<dbReference type="AlphaFoldDB" id="A0A9P9R7W4"/>
<organism evidence="2 3">
    <name type="scientific">Fusarium solani</name>
    <name type="common">Filamentous fungus</name>
    <dbReference type="NCBI Taxonomy" id="169388"/>
    <lineage>
        <taxon>Eukaryota</taxon>
        <taxon>Fungi</taxon>
        <taxon>Dikarya</taxon>
        <taxon>Ascomycota</taxon>
        <taxon>Pezizomycotina</taxon>
        <taxon>Sordariomycetes</taxon>
        <taxon>Hypocreomycetidae</taxon>
        <taxon>Hypocreales</taxon>
        <taxon>Nectriaceae</taxon>
        <taxon>Fusarium</taxon>
        <taxon>Fusarium solani species complex</taxon>
    </lineage>
</organism>
<proteinExistence type="predicted"/>
<name>A0A9P9R7W4_FUSSL</name>
<keyword evidence="3" id="KW-1185">Reference proteome</keyword>
<evidence type="ECO:0000313" key="2">
    <source>
        <dbReference type="EMBL" id="KAH7268375.1"/>
    </source>
</evidence>
<sequence>MGTSTTSNASAAGFSWYSLSPEIRLFVLECILPKNSHGETTVDHLPEFSKAVSGENSVRLNCINRLRLYVRLAQYTECVFDKPESAVILSGKNNQAFTRAMVILLNALSSWNGIRGGLMLEITAYSPSDEIFHPLQLDIRNDYPFRFEEDLEKCQSYLESYKKKRADIMSSEVIRRPAVVRRGMAQRLRGTPLELQPWLVEREEGSGNQLRSVAKVPIVKGLIMRRSLFRGITGKALAKLFRESFVALESFRLERWEGRTKEDDDAFLTGLRWHLMPNLPAGVQSFSLMQMGILASHHYQPAHDILGPLSQLMATSCHRFANFSPPLELHAKTFLRQLILEAKHKRSKLKCLSLRANSLLPLTSQQSVTSLLTSAGRAASKLPRRRIIELWNSGEGYGYLFRYAQEDCRATITWRSAGQDFDLASQVIQVWSKVAGARTLIVERSPFTEDEVGSGGFKHETILSHLALRRLVLDPITEAQVVVMTKR</sequence>
<evidence type="ECO:0000259" key="1">
    <source>
        <dbReference type="Pfam" id="PF20183"/>
    </source>
</evidence>
<dbReference type="OrthoDB" id="4802432at2759"/>
<gene>
    <name evidence="2" type="ORF">B0J15DRAFT_390124</name>
</gene>
<dbReference type="InterPro" id="IPR046676">
    <property type="entry name" value="DUF6546"/>
</dbReference>
<protein>
    <recommendedName>
        <fullName evidence="1">DUF6546 domain-containing protein</fullName>
    </recommendedName>
</protein>
<accession>A0A9P9R7W4</accession>
<comment type="caution">
    <text evidence="2">The sequence shown here is derived from an EMBL/GenBank/DDBJ whole genome shotgun (WGS) entry which is preliminary data.</text>
</comment>
<dbReference type="EMBL" id="JAGTJS010000005">
    <property type="protein sequence ID" value="KAH7268375.1"/>
    <property type="molecule type" value="Genomic_DNA"/>
</dbReference>
<dbReference type="Proteomes" id="UP000736672">
    <property type="component" value="Unassembled WGS sequence"/>
</dbReference>
<dbReference type="Pfam" id="PF20183">
    <property type="entry name" value="DUF6546"/>
    <property type="match status" value="1"/>
</dbReference>
<reference evidence="2" key="1">
    <citation type="journal article" date="2021" name="Nat. Commun.">
        <title>Genetic determinants of endophytism in the Arabidopsis root mycobiome.</title>
        <authorList>
            <person name="Mesny F."/>
            <person name="Miyauchi S."/>
            <person name="Thiergart T."/>
            <person name="Pickel B."/>
            <person name="Atanasova L."/>
            <person name="Karlsson M."/>
            <person name="Huettel B."/>
            <person name="Barry K.W."/>
            <person name="Haridas S."/>
            <person name="Chen C."/>
            <person name="Bauer D."/>
            <person name="Andreopoulos W."/>
            <person name="Pangilinan J."/>
            <person name="LaButti K."/>
            <person name="Riley R."/>
            <person name="Lipzen A."/>
            <person name="Clum A."/>
            <person name="Drula E."/>
            <person name="Henrissat B."/>
            <person name="Kohler A."/>
            <person name="Grigoriev I.V."/>
            <person name="Martin F.M."/>
            <person name="Hacquard S."/>
        </authorList>
    </citation>
    <scope>NUCLEOTIDE SEQUENCE</scope>
    <source>
        <strain evidence="2">FSSC 5 MPI-SDFR-AT-0091</strain>
    </source>
</reference>
<feature type="domain" description="DUF6546" evidence="1">
    <location>
        <begin position="308"/>
        <end position="474"/>
    </location>
</feature>